<keyword evidence="1" id="KW-0812">Transmembrane</keyword>
<protein>
    <submittedName>
        <fullName evidence="2">Uncharacterized protein</fullName>
    </submittedName>
</protein>
<name>A0AA92HB72_RHIRH</name>
<feature type="transmembrane region" description="Helical" evidence="1">
    <location>
        <begin position="18"/>
        <end position="39"/>
    </location>
</feature>
<sequence>MLISNWWQVLKRAWSIRWIVLAGLLSGLEVFLPLIDGYIDIPRGLFAALSAVATCGAFISRVLVQKGTTDVEKPDRDNEAR</sequence>
<dbReference type="RefSeq" id="WP_116491949.1">
    <property type="nucleotide sequence ID" value="NZ_QDFR01000001.1"/>
</dbReference>
<dbReference type="Pfam" id="PF25612">
    <property type="entry name" value="DUF7940"/>
    <property type="match status" value="1"/>
</dbReference>
<keyword evidence="1" id="KW-0472">Membrane</keyword>
<comment type="caution">
    <text evidence="2">The sequence shown here is derived from an EMBL/GenBank/DDBJ whole genome shotgun (WGS) entry which is preliminary data.</text>
</comment>
<reference evidence="2 3" key="1">
    <citation type="submission" date="2018-04" db="EMBL/GenBank/DDBJ databases">
        <authorList>
            <person name="Hagen T."/>
        </authorList>
    </citation>
    <scope>NUCLEOTIDE SEQUENCE [LARGE SCALE GENOMIC DNA]</scope>
    <source>
        <strain evidence="2 3">TPD7009</strain>
    </source>
</reference>
<accession>A0AA92HB72</accession>
<evidence type="ECO:0000256" key="1">
    <source>
        <dbReference type="SAM" id="Phobius"/>
    </source>
</evidence>
<dbReference type="Proteomes" id="UP000244335">
    <property type="component" value="Unassembled WGS sequence"/>
</dbReference>
<organism evidence="2 3">
    <name type="scientific">Rhizobium rhizogenes</name>
    <name type="common">Agrobacterium rhizogenes</name>
    <dbReference type="NCBI Taxonomy" id="359"/>
    <lineage>
        <taxon>Bacteria</taxon>
        <taxon>Pseudomonadati</taxon>
        <taxon>Pseudomonadota</taxon>
        <taxon>Alphaproteobacteria</taxon>
        <taxon>Hyphomicrobiales</taxon>
        <taxon>Rhizobiaceae</taxon>
        <taxon>Rhizobium/Agrobacterium group</taxon>
        <taxon>Rhizobium</taxon>
    </lineage>
</organism>
<evidence type="ECO:0000313" key="3">
    <source>
        <dbReference type="Proteomes" id="UP000244335"/>
    </source>
</evidence>
<dbReference type="InterPro" id="IPR057700">
    <property type="entry name" value="DUF7940"/>
</dbReference>
<proteinExistence type="predicted"/>
<gene>
    <name evidence="2" type="ORF">DC430_05370</name>
</gene>
<keyword evidence="1" id="KW-1133">Transmembrane helix</keyword>
<feature type="transmembrane region" description="Helical" evidence="1">
    <location>
        <begin position="45"/>
        <end position="64"/>
    </location>
</feature>
<dbReference type="EMBL" id="QDFR01000001">
    <property type="protein sequence ID" value="PVE57155.1"/>
    <property type="molecule type" value="Genomic_DNA"/>
</dbReference>
<evidence type="ECO:0000313" key="2">
    <source>
        <dbReference type="EMBL" id="PVE57155.1"/>
    </source>
</evidence>
<dbReference type="AlphaFoldDB" id="A0AA92HB72"/>